<dbReference type="InterPro" id="IPR001356">
    <property type="entry name" value="HD"/>
</dbReference>
<comment type="similarity">
    <text evidence="2">Belongs to the TALE/BELL homeobox family.</text>
</comment>
<protein>
    <recommendedName>
        <fullName evidence="9">Homeobox domain-containing protein</fullName>
    </recommendedName>
</protein>
<dbReference type="GO" id="GO:0006355">
    <property type="term" value="P:regulation of DNA-templated transcription"/>
    <property type="evidence" value="ECO:0007669"/>
    <property type="project" value="InterPro"/>
</dbReference>
<dbReference type="InterPro" id="IPR050224">
    <property type="entry name" value="TALE_homeobox"/>
</dbReference>
<keyword evidence="3" id="KW-0805">Transcription regulation</keyword>
<dbReference type="SMART" id="SM00389">
    <property type="entry name" value="HOX"/>
    <property type="match status" value="1"/>
</dbReference>
<dbReference type="GO" id="GO:0005634">
    <property type="term" value="C:nucleus"/>
    <property type="evidence" value="ECO:0007669"/>
    <property type="project" value="UniProtKB-SubCell"/>
</dbReference>
<evidence type="ECO:0000256" key="6">
    <source>
        <dbReference type="ARBA" id="ARBA00023163"/>
    </source>
</evidence>
<comment type="subcellular location">
    <subcellularLocation>
        <location evidence="1 8">Nucleus</location>
    </subcellularLocation>
</comment>
<evidence type="ECO:0000259" key="9">
    <source>
        <dbReference type="PROSITE" id="PS50071"/>
    </source>
</evidence>
<dbReference type="InterPro" id="IPR006563">
    <property type="entry name" value="POX_dom"/>
</dbReference>
<dbReference type="Pfam" id="PF05920">
    <property type="entry name" value="Homeobox_KN"/>
    <property type="match status" value="1"/>
</dbReference>
<feature type="DNA-binding region" description="Homeobox" evidence="8">
    <location>
        <begin position="107"/>
        <end position="169"/>
    </location>
</feature>
<evidence type="ECO:0000256" key="8">
    <source>
        <dbReference type="PROSITE-ProRule" id="PRU00108"/>
    </source>
</evidence>
<evidence type="ECO:0000256" key="7">
    <source>
        <dbReference type="ARBA" id="ARBA00023242"/>
    </source>
</evidence>
<proteinExistence type="inferred from homology"/>
<keyword evidence="4 8" id="KW-0238">DNA-binding</keyword>
<reference evidence="10" key="1">
    <citation type="submission" date="2014-09" db="EMBL/GenBank/DDBJ databases">
        <authorList>
            <person name="Magalhaes I.L.F."/>
            <person name="Oliveira U."/>
            <person name="Santos F.R."/>
            <person name="Vidigal T.H.D.A."/>
            <person name="Brescovit A.D."/>
            <person name="Santos A.J."/>
        </authorList>
    </citation>
    <scope>NUCLEOTIDE SEQUENCE</scope>
    <source>
        <tissue evidence="10">Shoot tissue taken approximately 20 cm above the soil surface</tissue>
    </source>
</reference>
<keyword evidence="7 8" id="KW-0539">Nucleus</keyword>
<evidence type="ECO:0000256" key="5">
    <source>
        <dbReference type="ARBA" id="ARBA00023155"/>
    </source>
</evidence>
<dbReference type="PANTHER" id="PTHR11850">
    <property type="entry name" value="HOMEOBOX PROTEIN TRANSCRIPTION FACTORS"/>
    <property type="match status" value="1"/>
</dbReference>
<dbReference type="SUPFAM" id="SSF46689">
    <property type="entry name" value="Homeodomain-like"/>
    <property type="match status" value="1"/>
</dbReference>
<dbReference type="Pfam" id="PF07526">
    <property type="entry name" value="POX"/>
    <property type="match status" value="1"/>
</dbReference>
<dbReference type="GO" id="GO:0003677">
    <property type="term" value="F:DNA binding"/>
    <property type="evidence" value="ECO:0007669"/>
    <property type="project" value="UniProtKB-UniRule"/>
</dbReference>
<evidence type="ECO:0000256" key="4">
    <source>
        <dbReference type="ARBA" id="ARBA00023125"/>
    </source>
</evidence>
<dbReference type="PROSITE" id="PS50071">
    <property type="entry name" value="HOMEOBOX_2"/>
    <property type="match status" value="1"/>
</dbReference>
<dbReference type="EMBL" id="GBRH01216841">
    <property type="protein sequence ID" value="JAD81054.1"/>
    <property type="molecule type" value="Transcribed_RNA"/>
</dbReference>
<evidence type="ECO:0000256" key="1">
    <source>
        <dbReference type="ARBA" id="ARBA00004123"/>
    </source>
</evidence>
<accession>A0A0A9CXI7</accession>
<feature type="domain" description="Homeobox" evidence="9">
    <location>
        <begin position="105"/>
        <end position="168"/>
    </location>
</feature>
<dbReference type="AlphaFoldDB" id="A0A0A9CXI7"/>
<keyword evidence="5 8" id="KW-0371">Homeobox</keyword>
<organism evidence="10">
    <name type="scientific">Arundo donax</name>
    <name type="common">Giant reed</name>
    <name type="synonym">Donax arundinaceus</name>
    <dbReference type="NCBI Taxonomy" id="35708"/>
    <lineage>
        <taxon>Eukaryota</taxon>
        <taxon>Viridiplantae</taxon>
        <taxon>Streptophyta</taxon>
        <taxon>Embryophyta</taxon>
        <taxon>Tracheophyta</taxon>
        <taxon>Spermatophyta</taxon>
        <taxon>Magnoliopsida</taxon>
        <taxon>Liliopsida</taxon>
        <taxon>Poales</taxon>
        <taxon>Poaceae</taxon>
        <taxon>PACMAD clade</taxon>
        <taxon>Arundinoideae</taxon>
        <taxon>Arundineae</taxon>
        <taxon>Arundo</taxon>
    </lineage>
</organism>
<keyword evidence="6" id="KW-0804">Transcription</keyword>
<reference evidence="10" key="2">
    <citation type="journal article" date="2015" name="Data Brief">
        <title>Shoot transcriptome of the giant reed, Arundo donax.</title>
        <authorList>
            <person name="Barrero R.A."/>
            <person name="Guerrero F.D."/>
            <person name="Moolhuijzen P."/>
            <person name="Goolsby J.A."/>
            <person name="Tidwell J."/>
            <person name="Bellgard S.E."/>
            <person name="Bellgard M.I."/>
        </authorList>
    </citation>
    <scope>NUCLEOTIDE SEQUENCE</scope>
    <source>
        <tissue evidence="10">Shoot tissue taken approximately 20 cm above the soil surface</tissue>
    </source>
</reference>
<dbReference type="InterPro" id="IPR009057">
    <property type="entry name" value="Homeodomain-like_sf"/>
</dbReference>
<dbReference type="Gene3D" id="1.10.10.60">
    <property type="entry name" value="Homeodomain-like"/>
    <property type="match status" value="1"/>
</dbReference>
<dbReference type="CDD" id="cd00086">
    <property type="entry name" value="homeodomain"/>
    <property type="match status" value="1"/>
</dbReference>
<evidence type="ECO:0000256" key="3">
    <source>
        <dbReference type="ARBA" id="ARBA00023015"/>
    </source>
</evidence>
<dbReference type="InterPro" id="IPR008422">
    <property type="entry name" value="KN_HD"/>
</dbReference>
<name>A0A0A9CXI7_ARUDO</name>
<evidence type="ECO:0000256" key="2">
    <source>
        <dbReference type="ARBA" id="ARBA00006454"/>
    </source>
</evidence>
<evidence type="ECO:0000313" key="10">
    <source>
        <dbReference type="EMBL" id="JAD81054.1"/>
    </source>
</evidence>
<sequence>MLQLMDERYNQCLDEIQSTTAKFNTLMQSGGGNANICAPFAHRAVSAMYRGLRRRIAGEIMAAARTPTCWGESSSSVTARDVERSWEAAFIQKHWSAQQQRRGEPQCWRPQRGLPEKSVTVLKAWMFENFVKPYPSDHDKDVLAARSGLTRNQVSNWFINARVRIWKPLIEEMYKDMKRNSSGGGQGMEME</sequence>